<protein>
    <recommendedName>
        <fullName evidence="9">Probable manganese-dependent inorganic pyrophosphatase</fullName>
        <ecNumber evidence="3">3.6.1.1</ecNumber>
    </recommendedName>
    <alternativeName>
        <fullName evidence="7">Pyrophosphate phospho-hydrolase</fullName>
    </alternativeName>
</protein>
<dbReference type="Pfam" id="PF01368">
    <property type="entry name" value="DHH"/>
    <property type="match status" value="1"/>
</dbReference>
<accession>E1NRQ4</accession>
<dbReference type="Pfam" id="PF02833">
    <property type="entry name" value="DHHA2"/>
    <property type="match status" value="1"/>
</dbReference>
<dbReference type="SMART" id="SM01131">
    <property type="entry name" value="DHHA2"/>
    <property type="match status" value="1"/>
</dbReference>
<dbReference type="InterPro" id="IPR001667">
    <property type="entry name" value="DDH_dom"/>
</dbReference>
<dbReference type="PANTHER" id="PTHR47618:SF1">
    <property type="entry name" value="BIFUNCTIONAL OLIGORIBONUCLEASE AND PAP PHOSPHATASE NRNA"/>
    <property type="match status" value="1"/>
</dbReference>
<proteinExistence type="inferred from homology"/>
<evidence type="ECO:0000256" key="8">
    <source>
        <dbReference type="ARBA" id="ARBA00047820"/>
    </source>
</evidence>
<evidence type="ECO:0000313" key="11">
    <source>
        <dbReference type="EMBL" id="EFO71205.1"/>
    </source>
</evidence>
<evidence type="ECO:0000256" key="6">
    <source>
        <dbReference type="ARBA" id="ARBA00023211"/>
    </source>
</evidence>
<dbReference type="GO" id="GO:0005737">
    <property type="term" value="C:cytoplasm"/>
    <property type="evidence" value="ECO:0007669"/>
    <property type="project" value="InterPro"/>
</dbReference>
<dbReference type="PANTHER" id="PTHR47618">
    <property type="entry name" value="BIFUNCTIONAL OLIGORIBONUCLEASE AND PAP PHOSPHATASE NRNA"/>
    <property type="match status" value="1"/>
</dbReference>
<name>E1NRQ4_9LACO</name>
<comment type="catalytic activity">
    <reaction evidence="8">
        <text>diphosphate + H2O = 2 phosphate + H(+)</text>
        <dbReference type="Rhea" id="RHEA:24576"/>
        <dbReference type="ChEBI" id="CHEBI:15377"/>
        <dbReference type="ChEBI" id="CHEBI:15378"/>
        <dbReference type="ChEBI" id="CHEBI:33019"/>
        <dbReference type="ChEBI" id="CHEBI:43474"/>
        <dbReference type="EC" id="3.6.1.1"/>
    </reaction>
</comment>
<keyword evidence="5" id="KW-0378">Hydrolase</keyword>
<dbReference type="InterPro" id="IPR038763">
    <property type="entry name" value="DHH_sf"/>
</dbReference>
<evidence type="ECO:0000256" key="5">
    <source>
        <dbReference type="ARBA" id="ARBA00022801"/>
    </source>
</evidence>
<evidence type="ECO:0000256" key="2">
    <source>
        <dbReference type="ARBA" id="ARBA00007350"/>
    </source>
</evidence>
<feature type="non-terminal residue" evidence="11">
    <location>
        <position position="1"/>
    </location>
</feature>
<keyword evidence="4" id="KW-0479">Metal-binding</keyword>
<dbReference type="AlphaFoldDB" id="E1NRQ4"/>
<evidence type="ECO:0000256" key="3">
    <source>
        <dbReference type="ARBA" id="ARBA00012146"/>
    </source>
</evidence>
<evidence type="ECO:0000259" key="10">
    <source>
        <dbReference type="SMART" id="SM01131"/>
    </source>
</evidence>
<evidence type="ECO:0000256" key="4">
    <source>
        <dbReference type="ARBA" id="ARBA00022723"/>
    </source>
</evidence>
<dbReference type="NCBIfam" id="NF003877">
    <property type="entry name" value="PRK05427.1"/>
    <property type="match status" value="1"/>
</dbReference>
<evidence type="ECO:0000256" key="9">
    <source>
        <dbReference type="ARBA" id="ARBA00071223"/>
    </source>
</evidence>
<dbReference type="FunFam" id="3.10.310.20:FF:000001">
    <property type="entry name" value="Probable manganese-dependent inorganic pyrophosphatase"/>
    <property type="match status" value="1"/>
</dbReference>
<comment type="caution">
    <text evidence="11">The sequence shown here is derived from an EMBL/GenBank/DDBJ whole genome shotgun (WGS) entry which is preliminary data.</text>
</comment>
<dbReference type="Proteomes" id="UP000003648">
    <property type="component" value="Unassembled WGS sequence"/>
</dbReference>
<organism evidence="11 12">
    <name type="scientific">Lactobacillus iners LactinV 01V1-a</name>
    <dbReference type="NCBI Taxonomy" id="879297"/>
    <lineage>
        <taxon>Bacteria</taxon>
        <taxon>Bacillati</taxon>
        <taxon>Bacillota</taxon>
        <taxon>Bacilli</taxon>
        <taxon>Lactobacillales</taxon>
        <taxon>Lactobacillaceae</taxon>
        <taxon>Lactobacillus</taxon>
    </lineage>
</organism>
<dbReference type="EMBL" id="AEHQ01000023">
    <property type="protein sequence ID" value="EFO71205.1"/>
    <property type="molecule type" value="Genomic_DNA"/>
</dbReference>
<dbReference type="Gene3D" id="3.10.310.20">
    <property type="entry name" value="DHHA2 domain"/>
    <property type="match status" value="1"/>
</dbReference>
<dbReference type="FunFam" id="3.90.1640.10:FF:000001">
    <property type="entry name" value="Probable manganese-dependent inorganic pyrophosphatase"/>
    <property type="match status" value="1"/>
</dbReference>
<dbReference type="GO" id="GO:0046872">
    <property type="term" value="F:metal ion binding"/>
    <property type="evidence" value="ECO:0007669"/>
    <property type="project" value="UniProtKB-KW"/>
</dbReference>
<dbReference type="GO" id="GO:0004427">
    <property type="term" value="F:inorganic diphosphate phosphatase activity"/>
    <property type="evidence" value="ECO:0007669"/>
    <property type="project" value="UniProtKB-EC"/>
</dbReference>
<comment type="similarity">
    <text evidence="2">Belongs to the PPase class C family.</text>
</comment>
<dbReference type="EC" id="3.6.1.1" evidence="3"/>
<dbReference type="SUPFAM" id="SSF64182">
    <property type="entry name" value="DHH phosphoesterases"/>
    <property type="match status" value="1"/>
</dbReference>
<dbReference type="InterPro" id="IPR004097">
    <property type="entry name" value="DHHA2"/>
</dbReference>
<keyword evidence="6" id="KW-0464">Manganese</keyword>
<dbReference type="InterPro" id="IPR051319">
    <property type="entry name" value="Oligoribo/pAp-PDE_c-di-AMP_PDE"/>
</dbReference>
<comment type="cofactor">
    <cofactor evidence="1">
        <name>Mn(2+)</name>
        <dbReference type="ChEBI" id="CHEBI:29035"/>
    </cofactor>
</comment>
<reference evidence="11 12" key="1">
    <citation type="submission" date="2010-09" db="EMBL/GenBank/DDBJ databases">
        <authorList>
            <person name="Durkin A.S."/>
            <person name="Madupu R."/>
            <person name="Torralba M."/>
            <person name="Gillis M."/>
            <person name="Methe B."/>
            <person name="Sutton G."/>
            <person name="Nelson K.E."/>
        </authorList>
    </citation>
    <scope>NUCLEOTIDE SEQUENCE [LARGE SCALE GENOMIC DNA]</scope>
    <source>
        <strain evidence="11 12">LactinV 01V1-a</strain>
    </source>
</reference>
<gene>
    <name evidence="11" type="primary">ppaC</name>
    <name evidence="11" type="ORF">HMPREF9211_0239</name>
</gene>
<evidence type="ECO:0000256" key="1">
    <source>
        <dbReference type="ARBA" id="ARBA00001936"/>
    </source>
</evidence>
<dbReference type="InterPro" id="IPR038222">
    <property type="entry name" value="DHHA2_dom_sf"/>
</dbReference>
<evidence type="ECO:0000256" key="7">
    <source>
        <dbReference type="ARBA" id="ARBA00032535"/>
    </source>
</evidence>
<dbReference type="Gene3D" id="3.90.1640.10">
    <property type="entry name" value="inorganic pyrophosphatase (n-terminal core)"/>
    <property type="match status" value="1"/>
</dbReference>
<evidence type="ECO:0000313" key="12">
    <source>
        <dbReference type="Proteomes" id="UP000003648"/>
    </source>
</evidence>
<feature type="domain" description="DHHA2" evidence="10">
    <location>
        <begin position="182"/>
        <end position="310"/>
    </location>
</feature>
<sequence>QYDKRIDFWTPNPDTDAIGTAIAFSYLQNKLGYDTEAVALGNPNDETQYALDKFGFKAPRVVKTVKNEVDSVMLVDHNEPQQSVADIDQVNVSWVVDHHRIMNFNTANPLYYRAEPVGCTSTVVWKMYKENGVEIPANIAGIMLSAIISDTLLLKSPTTTQDDKNAVEFLAKVAGVDYQEYGLSLLKAGTNIASKTEKELINLDAKSFELNGHIVRIAQINTVDLPEAMERKAAFMKEMQNASASDNYEMFMLVITNILDSNSEAIVVGTDECKLLFEKAFDKKLVDSSVALPGVVSRKKQVVPPLTKAFAN</sequence>